<dbReference type="GO" id="GO:0005829">
    <property type="term" value="C:cytosol"/>
    <property type="evidence" value="ECO:0007669"/>
    <property type="project" value="TreeGrafter"/>
</dbReference>
<gene>
    <name evidence="10" type="primary">cofH</name>
    <name evidence="10" type="ORF">SOCE836_009910</name>
</gene>
<sequence>MRIAILSTYTHPSRLHRKERSVMQSSVPELIAALCPPDAEIELYNEKETDIPLDRPWDLVFFSYLHAYYEHTKVLSALLRRRGITTVAGGRHASHFQADALQHFDAVVTGDPESNVPALIADFQRNELQPVYALPPVPPERIPTYRYDLIDYRNNLVRMPGIEASRGCPFSCNFCVLTGHEQYRYRPIDHVIRDIRDRMIFNRRIPGVTGDVFGFLDNNLGGSPRYLRELCEALMPLKKIWGCALTFNVLRDPELVRLMGRAGCRYVYTGLESLNPESISAMNKGQNKLSEVREVLNRASASGIVLSFGLLVGADGDTNEYLERLPEYLHDLGDQCPTFLGIVCPYPETPFFAQVAAEGRLLPGVTSRDLDGYTLCHRPARLDASEAIEHFQRLSRALGSVRNVGRHVWSRLAMSDLPRYKTCVLMSAPEVMSLRAPLANRARSYIAGRDPIEAWDAARMRELGLEPQRIDASSCRADPRGLARIRPRRAGRSGLSTPTRVEHPDPG</sequence>
<dbReference type="SUPFAM" id="SSF102114">
    <property type="entry name" value="Radical SAM enzymes"/>
    <property type="match status" value="1"/>
</dbReference>
<keyword evidence="6" id="KW-0408">Iron</keyword>
<evidence type="ECO:0000256" key="5">
    <source>
        <dbReference type="ARBA" id="ARBA00022723"/>
    </source>
</evidence>
<dbReference type="AlphaFoldDB" id="A0A4P2QH60"/>
<dbReference type="Proteomes" id="UP000295497">
    <property type="component" value="Chromosome"/>
</dbReference>
<dbReference type="PANTHER" id="PTHR43409:SF7">
    <property type="entry name" value="BLL1977 PROTEIN"/>
    <property type="match status" value="1"/>
</dbReference>
<dbReference type="CDD" id="cd01335">
    <property type="entry name" value="Radical_SAM"/>
    <property type="match status" value="1"/>
</dbReference>
<keyword evidence="5" id="KW-0479">Metal-binding</keyword>
<evidence type="ECO:0000259" key="9">
    <source>
        <dbReference type="PROSITE" id="PS51918"/>
    </source>
</evidence>
<organism evidence="10 11">
    <name type="scientific">Sorangium cellulosum</name>
    <name type="common">Polyangium cellulosum</name>
    <dbReference type="NCBI Taxonomy" id="56"/>
    <lineage>
        <taxon>Bacteria</taxon>
        <taxon>Pseudomonadati</taxon>
        <taxon>Myxococcota</taxon>
        <taxon>Polyangia</taxon>
        <taxon>Polyangiales</taxon>
        <taxon>Polyangiaceae</taxon>
        <taxon>Sorangium</taxon>
    </lineage>
</organism>
<evidence type="ECO:0000256" key="1">
    <source>
        <dbReference type="ARBA" id="ARBA00001966"/>
    </source>
</evidence>
<keyword evidence="7" id="KW-0411">Iron-sulfur</keyword>
<dbReference type="Gene3D" id="3.80.30.20">
    <property type="entry name" value="tm_1862 like domain"/>
    <property type="match status" value="1"/>
</dbReference>
<dbReference type="Gene3D" id="3.40.50.280">
    <property type="entry name" value="Cobalamin-binding domain"/>
    <property type="match status" value="1"/>
</dbReference>
<dbReference type="SFLD" id="SFLDG01123">
    <property type="entry name" value="methyltransferase_(Class_B)"/>
    <property type="match status" value="1"/>
</dbReference>
<keyword evidence="3" id="KW-0808">Transferase</keyword>
<evidence type="ECO:0000313" key="10">
    <source>
        <dbReference type="EMBL" id="AUX28906.1"/>
    </source>
</evidence>
<evidence type="ECO:0000313" key="11">
    <source>
        <dbReference type="Proteomes" id="UP000295497"/>
    </source>
</evidence>
<comment type="cofactor">
    <cofactor evidence="1">
        <name>[4Fe-4S] cluster</name>
        <dbReference type="ChEBI" id="CHEBI:49883"/>
    </cofactor>
</comment>
<feature type="domain" description="Radical SAM core" evidence="9">
    <location>
        <begin position="154"/>
        <end position="402"/>
    </location>
</feature>
<accession>A0A4P2QH60</accession>
<dbReference type="InterPro" id="IPR023404">
    <property type="entry name" value="rSAM_horseshoe"/>
</dbReference>
<dbReference type="GO" id="GO:0046872">
    <property type="term" value="F:metal ion binding"/>
    <property type="evidence" value="ECO:0007669"/>
    <property type="project" value="UniProtKB-KW"/>
</dbReference>
<dbReference type="InterPro" id="IPR007197">
    <property type="entry name" value="rSAM"/>
</dbReference>
<proteinExistence type="predicted"/>
<keyword evidence="2" id="KW-0489">Methyltransferase</keyword>
<dbReference type="PANTHER" id="PTHR43409">
    <property type="entry name" value="ANAEROBIC MAGNESIUM-PROTOPORPHYRIN IX MONOMETHYL ESTER CYCLASE-RELATED"/>
    <property type="match status" value="1"/>
</dbReference>
<dbReference type="InterPro" id="IPR058240">
    <property type="entry name" value="rSAM_sf"/>
</dbReference>
<feature type="region of interest" description="Disordered" evidence="8">
    <location>
        <begin position="476"/>
        <end position="507"/>
    </location>
</feature>
<evidence type="ECO:0000256" key="2">
    <source>
        <dbReference type="ARBA" id="ARBA00022603"/>
    </source>
</evidence>
<dbReference type="GO" id="GO:0003824">
    <property type="term" value="F:catalytic activity"/>
    <property type="evidence" value="ECO:0007669"/>
    <property type="project" value="InterPro"/>
</dbReference>
<evidence type="ECO:0000256" key="3">
    <source>
        <dbReference type="ARBA" id="ARBA00022679"/>
    </source>
</evidence>
<name>A0A4P2QH60_SORCE</name>
<dbReference type="SMART" id="SM00729">
    <property type="entry name" value="Elp3"/>
    <property type="match status" value="1"/>
</dbReference>
<evidence type="ECO:0000256" key="6">
    <source>
        <dbReference type="ARBA" id="ARBA00023004"/>
    </source>
</evidence>
<dbReference type="GO" id="GO:0051539">
    <property type="term" value="F:4 iron, 4 sulfur cluster binding"/>
    <property type="evidence" value="ECO:0007669"/>
    <property type="project" value="UniProtKB-KW"/>
</dbReference>
<evidence type="ECO:0000256" key="4">
    <source>
        <dbReference type="ARBA" id="ARBA00022691"/>
    </source>
</evidence>
<evidence type="ECO:0000256" key="7">
    <source>
        <dbReference type="ARBA" id="ARBA00023014"/>
    </source>
</evidence>
<dbReference type="EMBL" id="CP012672">
    <property type="protein sequence ID" value="AUX28906.1"/>
    <property type="molecule type" value="Genomic_DNA"/>
</dbReference>
<dbReference type="RefSeq" id="WP_129573164.1">
    <property type="nucleotide sequence ID" value="NZ_CP012672.1"/>
</dbReference>
<dbReference type="Pfam" id="PF04055">
    <property type="entry name" value="Radical_SAM"/>
    <property type="match status" value="1"/>
</dbReference>
<dbReference type="InterPro" id="IPR006638">
    <property type="entry name" value="Elp3/MiaA/NifB-like_rSAM"/>
</dbReference>
<reference evidence="10 11" key="1">
    <citation type="submission" date="2015-09" db="EMBL/GenBank/DDBJ databases">
        <title>Sorangium comparison.</title>
        <authorList>
            <person name="Zaburannyi N."/>
            <person name="Bunk B."/>
            <person name="Overmann J."/>
            <person name="Mueller R."/>
        </authorList>
    </citation>
    <scope>NUCLEOTIDE SEQUENCE [LARGE SCALE GENOMIC DNA]</scope>
    <source>
        <strain evidence="10 11">So ce836</strain>
    </source>
</reference>
<dbReference type="SFLD" id="SFLDS00029">
    <property type="entry name" value="Radical_SAM"/>
    <property type="match status" value="1"/>
</dbReference>
<dbReference type="InterPro" id="IPR051198">
    <property type="entry name" value="BchE-like"/>
</dbReference>
<keyword evidence="4" id="KW-0949">S-adenosyl-L-methionine</keyword>
<dbReference type="PROSITE" id="PS51918">
    <property type="entry name" value="RADICAL_SAM"/>
    <property type="match status" value="1"/>
</dbReference>
<dbReference type="SFLD" id="SFLDG01082">
    <property type="entry name" value="B12-binding_domain_containing"/>
    <property type="match status" value="1"/>
</dbReference>
<evidence type="ECO:0000256" key="8">
    <source>
        <dbReference type="SAM" id="MobiDB-lite"/>
    </source>
</evidence>
<protein>
    <submittedName>
        <fullName evidence="10">Radical SAM protein</fullName>
    </submittedName>
</protein>
<dbReference type="InterPro" id="IPR034466">
    <property type="entry name" value="Methyltransferase_Class_B"/>
</dbReference>